<dbReference type="InterPro" id="IPR010982">
    <property type="entry name" value="Lambda_DNA-bd_dom_sf"/>
</dbReference>
<evidence type="ECO:0000256" key="1">
    <source>
        <dbReference type="SAM" id="MobiDB-lite"/>
    </source>
</evidence>
<dbReference type="PATRIC" id="fig|1410950.3.peg.1903"/>
<comment type="caution">
    <text evidence="2">The sequence shown here is derived from an EMBL/GenBank/DDBJ whole genome shotgun (WGS) entry which is preliminary data.</text>
</comment>
<dbReference type="GO" id="GO:0003677">
    <property type="term" value="F:DNA binding"/>
    <property type="evidence" value="ECO:0007669"/>
    <property type="project" value="InterPro"/>
</dbReference>
<dbReference type="Proteomes" id="UP000018872">
    <property type="component" value="Unassembled WGS sequence"/>
</dbReference>
<organism evidence="2 3">
    <name type="scientific">Tannerella sp. oral taxon BU063 isolate Cell 5</name>
    <dbReference type="NCBI Taxonomy" id="1410950"/>
    <lineage>
        <taxon>Bacteria</taxon>
        <taxon>Pseudomonadati</taxon>
        <taxon>Bacteroidota</taxon>
        <taxon>Bacteroidia</taxon>
        <taxon>Bacteroidales</taxon>
        <taxon>Tannerellaceae</taxon>
        <taxon>Tannerella</taxon>
    </lineage>
</organism>
<gene>
    <name evidence="2" type="ORF">T229_12495</name>
</gene>
<proteinExistence type="predicted"/>
<evidence type="ECO:0000313" key="2">
    <source>
        <dbReference type="EMBL" id="ETK03665.1"/>
    </source>
</evidence>
<feature type="compositionally biased region" description="Basic residues" evidence="1">
    <location>
        <begin position="97"/>
        <end position="107"/>
    </location>
</feature>
<dbReference type="Gene3D" id="1.10.260.40">
    <property type="entry name" value="lambda repressor-like DNA-binding domains"/>
    <property type="match status" value="1"/>
</dbReference>
<dbReference type="SUPFAM" id="SSF47413">
    <property type="entry name" value="lambda repressor-like DNA-binding domains"/>
    <property type="match status" value="1"/>
</dbReference>
<protein>
    <submittedName>
        <fullName evidence="2">XRE family transcriptional regulator</fullName>
    </submittedName>
</protein>
<sequence>METEKDFYMAVAIHPGELLTEWIEEKGVPIRELALRANYPEAALQRIADGAAPITSESAAALEQGTGITARFWLRSQLLYENTLEHLAREKAEKATRKAARRTVARRHSAELAPAGV</sequence>
<evidence type="ECO:0000313" key="3">
    <source>
        <dbReference type="Proteomes" id="UP000018872"/>
    </source>
</evidence>
<dbReference type="AlphaFoldDB" id="W2C967"/>
<dbReference type="EMBL" id="AYYC01000731">
    <property type="protein sequence ID" value="ETK03665.1"/>
    <property type="molecule type" value="Genomic_DNA"/>
</dbReference>
<feature type="region of interest" description="Disordered" evidence="1">
    <location>
        <begin position="91"/>
        <end position="117"/>
    </location>
</feature>
<accession>W2C967</accession>
<name>W2C967_9BACT</name>
<reference evidence="2 3" key="1">
    <citation type="submission" date="2013-11" db="EMBL/GenBank/DDBJ databases">
        <title>Single cell genomics of uncultured Tannerella BU063 (oral taxon 286).</title>
        <authorList>
            <person name="Beall C.J."/>
            <person name="Campbell A.G."/>
            <person name="Griffen A.L."/>
            <person name="Podar M."/>
            <person name="Leys E.J."/>
        </authorList>
    </citation>
    <scope>NUCLEOTIDE SEQUENCE [LARGE SCALE GENOMIC DNA]</scope>
    <source>
        <strain evidence="2">Cell 5</strain>
    </source>
</reference>